<dbReference type="Pfam" id="PF02237">
    <property type="entry name" value="BPL_C"/>
    <property type="match status" value="1"/>
</dbReference>
<organism evidence="5 6">
    <name type="scientific">Glaciihabitans arcticus</name>
    <dbReference type="NCBI Taxonomy" id="2668039"/>
    <lineage>
        <taxon>Bacteria</taxon>
        <taxon>Bacillati</taxon>
        <taxon>Actinomycetota</taxon>
        <taxon>Actinomycetes</taxon>
        <taxon>Micrococcales</taxon>
        <taxon>Microbacteriaceae</taxon>
        <taxon>Glaciihabitans</taxon>
    </lineage>
</organism>
<dbReference type="Pfam" id="PF03099">
    <property type="entry name" value="BPL_LplA_LipB"/>
    <property type="match status" value="1"/>
</dbReference>
<evidence type="ECO:0000259" key="4">
    <source>
        <dbReference type="PROSITE" id="PS51733"/>
    </source>
</evidence>
<sequence length="267" mass="27859">MELPRSLASATALEILPVAGSTNDELVGRAADLPEFSVVVTDNQTAGRGRLGREWIAPPGAALAVSVLLRPVLPHGEPLALEHYGWLPLISGLAMARAVASLLPQGEERVGLKWPNDVQVNGAKVCGILAELLPTADAVVIGAGLNVSMTREQLPIPTATSLALSGATLSGDELVDAALSRYLDELRSLYTGFVRLGADAEGSGLLELLTERCTTLGKEVLVHLPGGDELRGTATSIDRAGRLVVRGSRDGHSSAVAAGDVTHVRYE</sequence>
<dbReference type="InterPro" id="IPR004408">
    <property type="entry name" value="Biotin_CoA_COase_ligase"/>
</dbReference>
<gene>
    <name evidence="5" type="ORF">EYE40_00145</name>
</gene>
<protein>
    <recommendedName>
        <fullName evidence="3">biotin--[biotin carboxyl-carrier protein] ligase</fullName>
        <ecNumber evidence="3">6.3.4.15</ecNumber>
    </recommendedName>
</protein>
<dbReference type="EC" id="6.3.4.15" evidence="3"/>
<dbReference type="InterPro" id="IPR003142">
    <property type="entry name" value="BPL_C"/>
</dbReference>
<dbReference type="InterPro" id="IPR004143">
    <property type="entry name" value="BPL_LPL_catalytic"/>
</dbReference>
<keyword evidence="6" id="KW-1185">Reference proteome</keyword>
<dbReference type="GO" id="GO:0005737">
    <property type="term" value="C:cytoplasm"/>
    <property type="evidence" value="ECO:0007669"/>
    <property type="project" value="TreeGrafter"/>
</dbReference>
<evidence type="ECO:0000256" key="2">
    <source>
        <dbReference type="ARBA" id="ARBA00023267"/>
    </source>
</evidence>
<dbReference type="Gene3D" id="3.30.930.10">
    <property type="entry name" value="Bira Bifunctional Protein, Domain 2"/>
    <property type="match status" value="1"/>
</dbReference>
<evidence type="ECO:0000313" key="6">
    <source>
        <dbReference type="Proteomes" id="UP000294194"/>
    </source>
</evidence>
<reference evidence="6" key="1">
    <citation type="submission" date="2019-02" db="EMBL/GenBank/DDBJ databases">
        <title>Glaciihabitans arcticus sp. nov., a psychrotolerant bacterium isolated from polar soil.</title>
        <authorList>
            <person name="Dahal R.H."/>
        </authorList>
    </citation>
    <scope>NUCLEOTIDE SEQUENCE [LARGE SCALE GENOMIC DNA]</scope>
    <source>
        <strain evidence="6">RP-3-7</strain>
    </source>
</reference>
<evidence type="ECO:0000256" key="3">
    <source>
        <dbReference type="ARBA" id="ARBA00024227"/>
    </source>
</evidence>
<comment type="caution">
    <text evidence="5">The sequence shown here is derived from an EMBL/GenBank/DDBJ whole genome shotgun (WGS) entry which is preliminary data.</text>
</comment>
<evidence type="ECO:0000313" key="5">
    <source>
        <dbReference type="EMBL" id="TBN55931.1"/>
    </source>
</evidence>
<proteinExistence type="predicted"/>
<dbReference type="Proteomes" id="UP000294194">
    <property type="component" value="Unassembled WGS sequence"/>
</dbReference>
<dbReference type="PROSITE" id="PS51733">
    <property type="entry name" value="BPL_LPL_CATALYTIC"/>
    <property type="match status" value="1"/>
</dbReference>
<feature type="domain" description="BPL/LPL catalytic" evidence="4">
    <location>
        <begin position="1"/>
        <end position="194"/>
    </location>
</feature>
<dbReference type="GO" id="GO:0004077">
    <property type="term" value="F:biotin--[biotin carboxyl-carrier protein] ligase activity"/>
    <property type="evidence" value="ECO:0007669"/>
    <property type="project" value="UniProtKB-EC"/>
</dbReference>
<dbReference type="CDD" id="cd16442">
    <property type="entry name" value="BPL"/>
    <property type="match status" value="1"/>
</dbReference>
<dbReference type="RefSeq" id="WP_130980042.1">
    <property type="nucleotide sequence ID" value="NZ_SISG01000001.1"/>
</dbReference>
<keyword evidence="1 5" id="KW-0436">Ligase</keyword>
<keyword evidence="2" id="KW-0092">Biotin</keyword>
<dbReference type="PANTHER" id="PTHR12835:SF5">
    <property type="entry name" value="BIOTIN--PROTEIN LIGASE"/>
    <property type="match status" value="1"/>
</dbReference>
<dbReference type="PANTHER" id="PTHR12835">
    <property type="entry name" value="BIOTIN PROTEIN LIGASE"/>
    <property type="match status" value="1"/>
</dbReference>
<dbReference type="Gene3D" id="2.30.30.100">
    <property type="match status" value="1"/>
</dbReference>
<accession>A0A4Q9GMN4</accession>
<evidence type="ECO:0000256" key="1">
    <source>
        <dbReference type="ARBA" id="ARBA00022598"/>
    </source>
</evidence>
<name>A0A4Q9GMN4_9MICO</name>
<dbReference type="NCBIfam" id="TIGR00121">
    <property type="entry name" value="birA_ligase"/>
    <property type="match status" value="1"/>
</dbReference>
<dbReference type="InterPro" id="IPR045864">
    <property type="entry name" value="aa-tRNA-synth_II/BPL/LPL"/>
</dbReference>
<dbReference type="EMBL" id="SISG01000001">
    <property type="protein sequence ID" value="TBN55931.1"/>
    <property type="molecule type" value="Genomic_DNA"/>
</dbReference>
<dbReference type="SUPFAM" id="SSF55681">
    <property type="entry name" value="Class II aaRS and biotin synthetases"/>
    <property type="match status" value="1"/>
</dbReference>
<dbReference type="AlphaFoldDB" id="A0A4Q9GMN4"/>